<dbReference type="GO" id="GO:0032040">
    <property type="term" value="C:small-subunit processome"/>
    <property type="evidence" value="ECO:0007669"/>
    <property type="project" value="TreeGrafter"/>
</dbReference>
<feature type="compositionally biased region" description="Acidic residues" evidence="5">
    <location>
        <begin position="187"/>
        <end position="198"/>
    </location>
</feature>
<dbReference type="EMBL" id="GBHO01022193">
    <property type="protein sequence ID" value="JAG21411.1"/>
    <property type="molecule type" value="Transcribed_RNA"/>
</dbReference>
<feature type="compositionally biased region" description="Basic residues" evidence="5">
    <location>
        <begin position="109"/>
        <end position="127"/>
    </location>
</feature>
<keyword evidence="4" id="KW-0539">Nucleus</keyword>
<comment type="subcellular location">
    <subcellularLocation>
        <location evidence="1">Nucleus</location>
    </subcellularLocation>
</comment>
<protein>
    <recommendedName>
        <fullName evidence="6">Pre-mRNA-splicing factor Syf1/CRNKL1-like C-terminal HAT-repeats domain-containing protein</fullName>
    </recommendedName>
</protein>
<dbReference type="EMBL" id="GBHO01022192">
    <property type="protein sequence ID" value="JAG21412.1"/>
    <property type="molecule type" value="Transcribed_RNA"/>
</dbReference>
<evidence type="ECO:0000313" key="9">
    <source>
        <dbReference type="EMBL" id="JAG21416.1"/>
    </source>
</evidence>
<gene>
    <name evidence="8" type="ORF">CM83_48464</name>
    <name evidence="7" type="ORF">CM83_48466</name>
    <name evidence="9" type="ORF">CM83_48468</name>
</gene>
<dbReference type="AlphaFoldDB" id="A0A0A9XP47"/>
<reference evidence="9" key="1">
    <citation type="journal article" date="2014" name="PLoS ONE">
        <title>Transcriptome-Based Identification of ABC Transporters in the Western Tarnished Plant Bug Lygus hesperus.</title>
        <authorList>
            <person name="Hull J.J."/>
            <person name="Chaney K."/>
            <person name="Geib S.M."/>
            <person name="Fabrick J.A."/>
            <person name="Brent C.S."/>
            <person name="Walsh D."/>
            <person name="Lavine L.C."/>
        </authorList>
    </citation>
    <scope>NUCLEOTIDE SEQUENCE</scope>
</reference>
<feature type="region of interest" description="Disordered" evidence="5">
    <location>
        <begin position="501"/>
        <end position="557"/>
    </location>
</feature>
<evidence type="ECO:0000256" key="5">
    <source>
        <dbReference type="SAM" id="MobiDB-lite"/>
    </source>
</evidence>
<dbReference type="PANTHER" id="PTHR23270">
    <property type="entry name" value="PROGRAMMED CELL DEATH PROTEIN 11 PRE-RRNA PROCESSING PROTEIN RRP5"/>
    <property type="match status" value="1"/>
</dbReference>
<sequence length="557" mass="63427">MTVLKTNPLLTFPEYDQQPEKEGCHSLNNLKKEVKEVRKNNTNPFLTIPEYENESFLVSNNNRSQDLNEPSVGYTHTSSNNSLKRQRLQWSSANPTEEKKFSINCKDLSKKKKKKKKKKEKSKSYKIPKHEEHVNVMQTTWGVPSPVLSTSKTTETTLPDSLSLEAVGGFDWNATSKDLARVVSNATEDDSETEDSDGEIPVKRKKLTPSEKRERALQEEKVMKKKEKELLEAEENPQSPDHFERLLIGSPNSAELWIKYMGYHAVNADIEKARAVARRGIKRIDPQLTSAKQDIWIALLNLEHTFSPPETFKETFSEALKCNDDFAINTRVLSLYADAKNVTEVDQLTNLMTRKYKGNVDNWLQCQNALMSVGLVDKARNLLQKALLVLTKKEHVTLISRFALLENKHGFPEQAQALFENLLTSFPQRLDLLSVYVDLLIKSESINLARSVLERAASNSLPVRKMRSIYLKWIAFEEIHGKPSDVAKVEEAAKKYVTNLLRPHKVENTQQNSSKRGTNDVKKEDELGDSAHIKHEETELSSDEDFNGDEGSEEDTD</sequence>
<evidence type="ECO:0000256" key="3">
    <source>
        <dbReference type="ARBA" id="ARBA00022737"/>
    </source>
</evidence>
<feature type="compositionally biased region" description="Basic and acidic residues" evidence="5">
    <location>
        <begin position="517"/>
        <end position="538"/>
    </location>
</feature>
<dbReference type="EMBL" id="GBHO01022188">
    <property type="protein sequence ID" value="JAG21416.1"/>
    <property type="molecule type" value="Transcribed_RNA"/>
</dbReference>
<dbReference type="Pfam" id="PF23231">
    <property type="entry name" value="HAT_Syf1_CNRKL1_C"/>
    <property type="match status" value="1"/>
</dbReference>
<evidence type="ECO:0000313" key="7">
    <source>
        <dbReference type="EMBL" id="JAG21411.1"/>
    </source>
</evidence>
<feature type="region of interest" description="Disordered" evidence="5">
    <location>
        <begin position="109"/>
        <end position="128"/>
    </location>
</feature>
<feature type="domain" description="Pre-mRNA-splicing factor Syf1/CRNKL1-like C-terminal HAT-repeats" evidence="6">
    <location>
        <begin position="253"/>
        <end position="498"/>
    </location>
</feature>
<evidence type="ECO:0000256" key="2">
    <source>
        <dbReference type="ARBA" id="ARBA00022552"/>
    </source>
</evidence>
<dbReference type="InterPro" id="IPR003107">
    <property type="entry name" value="HAT"/>
</dbReference>
<dbReference type="Gene3D" id="1.25.40.10">
    <property type="entry name" value="Tetratricopeptide repeat domain"/>
    <property type="match status" value="1"/>
</dbReference>
<name>A0A0A9XP47_LYGHE</name>
<dbReference type="GO" id="GO:0006364">
    <property type="term" value="P:rRNA processing"/>
    <property type="evidence" value="ECO:0007669"/>
    <property type="project" value="UniProtKB-KW"/>
</dbReference>
<organism evidence="9">
    <name type="scientific">Lygus hesperus</name>
    <name type="common">Western plant bug</name>
    <dbReference type="NCBI Taxonomy" id="30085"/>
    <lineage>
        <taxon>Eukaryota</taxon>
        <taxon>Metazoa</taxon>
        <taxon>Ecdysozoa</taxon>
        <taxon>Arthropoda</taxon>
        <taxon>Hexapoda</taxon>
        <taxon>Insecta</taxon>
        <taxon>Pterygota</taxon>
        <taxon>Neoptera</taxon>
        <taxon>Paraneoptera</taxon>
        <taxon>Hemiptera</taxon>
        <taxon>Heteroptera</taxon>
        <taxon>Panheteroptera</taxon>
        <taxon>Cimicomorpha</taxon>
        <taxon>Miridae</taxon>
        <taxon>Mirini</taxon>
        <taxon>Lygus</taxon>
    </lineage>
</organism>
<keyword evidence="3" id="KW-0677">Repeat</keyword>
<dbReference type="InterPro" id="IPR045209">
    <property type="entry name" value="Rrp5"/>
</dbReference>
<dbReference type="InterPro" id="IPR011990">
    <property type="entry name" value="TPR-like_helical_dom_sf"/>
</dbReference>
<dbReference type="InterPro" id="IPR055430">
    <property type="entry name" value="HAT_Syf1_CNRKL1_C"/>
</dbReference>
<feature type="region of interest" description="Disordered" evidence="5">
    <location>
        <begin position="61"/>
        <end position="96"/>
    </location>
</feature>
<reference evidence="9" key="2">
    <citation type="submission" date="2014-07" db="EMBL/GenBank/DDBJ databases">
        <authorList>
            <person name="Hull J."/>
        </authorList>
    </citation>
    <scope>NUCLEOTIDE SEQUENCE</scope>
</reference>
<feature type="region of interest" description="Disordered" evidence="5">
    <location>
        <begin position="184"/>
        <end position="220"/>
    </location>
</feature>
<evidence type="ECO:0000256" key="1">
    <source>
        <dbReference type="ARBA" id="ARBA00004123"/>
    </source>
</evidence>
<dbReference type="PANTHER" id="PTHR23270:SF10">
    <property type="entry name" value="PROTEIN RRP5 HOMOLOG"/>
    <property type="match status" value="1"/>
</dbReference>
<dbReference type="SUPFAM" id="SSF48452">
    <property type="entry name" value="TPR-like"/>
    <property type="match status" value="2"/>
</dbReference>
<feature type="compositionally biased region" description="Acidic residues" evidence="5">
    <location>
        <begin position="539"/>
        <end position="557"/>
    </location>
</feature>
<feature type="compositionally biased region" description="Polar residues" evidence="5">
    <location>
        <begin position="61"/>
        <end position="95"/>
    </location>
</feature>
<dbReference type="GO" id="GO:0003723">
    <property type="term" value="F:RNA binding"/>
    <property type="evidence" value="ECO:0007669"/>
    <property type="project" value="TreeGrafter"/>
</dbReference>
<evidence type="ECO:0000256" key="4">
    <source>
        <dbReference type="ARBA" id="ARBA00023242"/>
    </source>
</evidence>
<evidence type="ECO:0000259" key="6">
    <source>
        <dbReference type="Pfam" id="PF23231"/>
    </source>
</evidence>
<accession>A0A0A9XP47</accession>
<keyword evidence="2" id="KW-0698">rRNA processing</keyword>
<dbReference type="SMART" id="SM00386">
    <property type="entry name" value="HAT"/>
    <property type="match status" value="5"/>
</dbReference>
<proteinExistence type="predicted"/>
<evidence type="ECO:0000313" key="8">
    <source>
        <dbReference type="EMBL" id="JAG21412.1"/>
    </source>
</evidence>
<feature type="compositionally biased region" description="Basic and acidic residues" evidence="5">
    <location>
        <begin position="208"/>
        <end position="220"/>
    </location>
</feature>